<evidence type="ECO:0000256" key="7">
    <source>
        <dbReference type="ARBA" id="ARBA00051231"/>
    </source>
</evidence>
<evidence type="ECO:0000256" key="2">
    <source>
        <dbReference type="ARBA" id="ARBA00011130"/>
    </source>
</evidence>
<keyword evidence="3 8" id="KW-0560">Oxidoreductase</keyword>
<dbReference type="InterPro" id="IPR029061">
    <property type="entry name" value="THDP-binding"/>
</dbReference>
<dbReference type="EMBL" id="BLLF01002912">
    <property type="protein sequence ID" value="GFH25765.1"/>
    <property type="molecule type" value="Genomic_DNA"/>
</dbReference>
<organism evidence="10 11">
    <name type="scientific">Haematococcus lacustris</name>
    <name type="common">Green alga</name>
    <name type="synonym">Haematococcus pluvialis</name>
    <dbReference type="NCBI Taxonomy" id="44745"/>
    <lineage>
        <taxon>Eukaryota</taxon>
        <taxon>Viridiplantae</taxon>
        <taxon>Chlorophyta</taxon>
        <taxon>core chlorophytes</taxon>
        <taxon>Chlorophyceae</taxon>
        <taxon>CS clade</taxon>
        <taxon>Chlamydomonadales</taxon>
        <taxon>Haematococcaceae</taxon>
        <taxon>Haematococcus</taxon>
    </lineage>
</organism>
<evidence type="ECO:0000256" key="8">
    <source>
        <dbReference type="RuleBase" id="RU361139"/>
    </source>
</evidence>
<keyword evidence="5 8" id="KW-0670">Pyruvate</keyword>
<dbReference type="NCBIfam" id="TIGR03182">
    <property type="entry name" value="PDH_E1_alph_y"/>
    <property type="match status" value="1"/>
</dbReference>
<reference evidence="10 11" key="1">
    <citation type="submission" date="2020-02" db="EMBL/GenBank/DDBJ databases">
        <title>Draft genome sequence of Haematococcus lacustris strain NIES-144.</title>
        <authorList>
            <person name="Morimoto D."/>
            <person name="Nakagawa S."/>
            <person name="Yoshida T."/>
            <person name="Sawayama S."/>
        </authorList>
    </citation>
    <scope>NUCLEOTIDE SEQUENCE [LARGE SCALE GENOMIC DNA]</scope>
    <source>
        <strain evidence="10 11">NIES-144</strain>
    </source>
</reference>
<comment type="subunit">
    <text evidence="2">Tetramer of 2 alpha and 2 beta subunits.</text>
</comment>
<evidence type="ECO:0000256" key="1">
    <source>
        <dbReference type="ARBA" id="ARBA00001964"/>
    </source>
</evidence>
<comment type="cofactor">
    <cofactor evidence="1 8">
        <name>thiamine diphosphate</name>
        <dbReference type="ChEBI" id="CHEBI:58937"/>
    </cofactor>
</comment>
<keyword evidence="4 8" id="KW-0786">Thiamine pyrophosphate</keyword>
<dbReference type="Proteomes" id="UP000485058">
    <property type="component" value="Unassembled WGS sequence"/>
</dbReference>
<accession>A0A699ZUZ4</accession>
<dbReference type="FunFam" id="3.40.50.970:FF:000013">
    <property type="entry name" value="Pyruvate dehydrogenase E1 component subunit alpha"/>
    <property type="match status" value="1"/>
</dbReference>
<evidence type="ECO:0000313" key="11">
    <source>
        <dbReference type="Proteomes" id="UP000485058"/>
    </source>
</evidence>
<dbReference type="PANTHER" id="PTHR11516:SF60">
    <property type="entry name" value="PYRUVATE DEHYDROGENASE E1 COMPONENT SUBUNIT ALPHA"/>
    <property type="match status" value="1"/>
</dbReference>
<dbReference type="PANTHER" id="PTHR11516">
    <property type="entry name" value="PYRUVATE DEHYDROGENASE E1 COMPONENT, ALPHA SUBUNIT BACTERIAL AND ORGANELLAR"/>
    <property type="match status" value="1"/>
</dbReference>
<keyword evidence="11" id="KW-1185">Reference proteome</keyword>
<proteinExistence type="predicted"/>
<dbReference type="InterPro" id="IPR001017">
    <property type="entry name" value="DH_E1"/>
</dbReference>
<dbReference type="Gene3D" id="3.40.50.970">
    <property type="match status" value="1"/>
</dbReference>
<dbReference type="SUPFAM" id="SSF52518">
    <property type="entry name" value="Thiamin diphosphate-binding fold (THDP-binding)"/>
    <property type="match status" value="1"/>
</dbReference>
<dbReference type="GO" id="GO:0004739">
    <property type="term" value="F:pyruvate dehydrogenase (acetyl-transferring) activity"/>
    <property type="evidence" value="ECO:0007669"/>
    <property type="project" value="UniProtKB-UniRule"/>
</dbReference>
<comment type="caution">
    <text evidence="10">The sequence shown here is derived from an EMBL/GenBank/DDBJ whole genome shotgun (WGS) entry which is preliminary data.</text>
</comment>
<dbReference type="InterPro" id="IPR050642">
    <property type="entry name" value="PDH_E1_Alpha_Subunit"/>
</dbReference>
<evidence type="ECO:0000313" key="10">
    <source>
        <dbReference type="EMBL" id="GFH25765.1"/>
    </source>
</evidence>
<name>A0A699ZUZ4_HAELA</name>
<dbReference type="CDD" id="cd02000">
    <property type="entry name" value="TPP_E1_PDC_ADC_BCADC"/>
    <property type="match status" value="1"/>
</dbReference>
<dbReference type="GO" id="GO:0006086">
    <property type="term" value="P:pyruvate decarboxylation to acetyl-CoA"/>
    <property type="evidence" value="ECO:0007669"/>
    <property type="project" value="InterPro"/>
</dbReference>
<dbReference type="AlphaFoldDB" id="A0A699ZUZ4"/>
<evidence type="ECO:0000256" key="5">
    <source>
        <dbReference type="ARBA" id="ARBA00023317"/>
    </source>
</evidence>
<evidence type="ECO:0000256" key="6">
    <source>
        <dbReference type="ARBA" id="ARBA00025211"/>
    </source>
</evidence>
<comment type="function">
    <text evidence="6">The pyruvate dehydrogenase complex catalyzes the overall conversion of pyruvate to acetyl-CoA and CO(2). It contains multiple copies of three enzymatic components: pyruvate dehydrogenase (E1), dihydrolipoamide acetyltransferase (E2) and lipoamide dehydrogenase (E3).</text>
</comment>
<dbReference type="InterPro" id="IPR017597">
    <property type="entry name" value="Pyrv_DH_E1_asu_subgrp-y"/>
</dbReference>
<evidence type="ECO:0000259" key="9">
    <source>
        <dbReference type="Pfam" id="PF00676"/>
    </source>
</evidence>
<protein>
    <recommendedName>
        <fullName evidence="8">Pyruvate dehydrogenase E1 component subunit alpha</fullName>
        <ecNumber evidence="8">1.2.4.1</ecNumber>
    </recommendedName>
</protein>
<dbReference type="EC" id="1.2.4.1" evidence="8"/>
<feature type="domain" description="Dehydrogenase E1 component" evidence="9">
    <location>
        <begin position="66"/>
        <end position="358"/>
    </location>
</feature>
<dbReference type="Pfam" id="PF00676">
    <property type="entry name" value="E1_dh"/>
    <property type="match status" value="1"/>
</dbReference>
<gene>
    <name evidence="10" type="ORF">HaLaN_23778</name>
</gene>
<evidence type="ECO:0000256" key="4">
    <source>
        <dbReference type="ARBA" id="ARBA00023052"/>
    </source>
</evidence>
<evidence type="ECO:0000256" key="3">
    <source>
        <dbReference type="ARBA" id="ARBA00023002"/>
    </source>
</evidence>
<sequence length="392" mass="43350">MRASLASATSCAATASIGARRWVAQAVDDTVITVEVAPYQTHKIEAPSRQVEVSIGELARLYQLMFKMRRMEVASDMQYKAKLIRGFCHLYDGQEAVLAGIEASLTMKDSIITSYRDHCHYLTRGGTVKEVMAELFGRATGATKGLGGSMHMYSRANNFYGGNGIVGAQVPLGAGVAFAHRYKKEPNVCVAMYGDGAANQGQIYEANNMAGLWNMPVIFVCENNHYGMGTAEWRSAKSPAYFTRGDYIPGIKADGMDVLAVKNVVAYAKEYALKEGPIILELDTYRYHGHSMSDPGSTYRTRDEVNAMRQQRDPVERVKKLLLENGYPADQIKAVEREVKKEVEAAVEAAKSAPTPPVEWMWRNIYVDPKGAEMRDVEGGYTKTTFNTAYKL</sequence>
<comment type="catalytic activity">
    <reaction evidence="7 8">
        <text>N(6)-[(R)-lipoyl]-L-lysyl-[protein] + pyruvate + H(+) = N(6)-[(R)-S(8)-acetyldihydrolipoyl]-L-lysyl-[protein] + CO2</text>
        <dbReference type="Rhea" id="RHEA:19189"/>
        <dbReference type="Rhea" id="RHEA-COMP:10474"/>
        <dbReference type="Rhea" id="RHEA-COMP:10478"/>
        <dbReference type="ChEBI" id="CHEBI:15361"/>
        <dbReference type="ChEBI" id="CHEBI:15378"/>
        <dbReference type="ChEBI" id="CHEBI:16526"/>
        <dbReference type="ChEBI" id="CHEBI:83099"/>
        <dbReference type="ChEBI" id="CHEBI:83111"/>
        <dbReference type="EC" id="1.2.4.1"/>
    </reaction>
</comment>